<dbReference type="GO" id="GO:0008233">
    <property type="term" value="F:peptidase activity"/>
    <property type="evidence" value="ECO:0007669"/>
    <property type="project" value="UniProtKB-KW"/>
</dbReference>
<proteinExistence type="predicted"/>
<dbReference type="InterPro" id="IPR038765">
    <property type="entry name" value="Papain-like_cys_pep_sf"/>
</dbReference>
<dbReference type="InterPro" id="IPR002931">
    <property type="entry name" value="Transglutaminase-like"/>
</dbReference>
<sequence length="291" mass="32117">MLYDIKLVIDYSYHSASDHVRNVLRLLPSDGPNQRVLSRMLTIAPAPDERRDSVDFFGNDMTSIAWHEPIDQITLRLRAKAERLPLRKAPDTSPDLEDLAAEIDDVQDLGPLSPQHFLPPSPLITPNADMIAYAREYLAEGQTCLALVKTLGHALYKDMKYDAEATDVNTPIAEAFENRHGVCQDFAQIMIACLRSLGVPSGYVSGFLRTYPPEGQPRLEGVDAMHAWVSAWCGEELGWVEYDPTNGQFAGEDYITVAHGRDYSDVAPVKGAIRTAGGQDSHQAVDVIPLG</sequence>
<evidence type="ECO:0000259" key="1">
    <source>
        <dbReference type="SMART" id="SM00460"/>
    </source>
</evidence>
<dbReference type="InterPro" id="IPR013589">
    <property type="entry name" value="Bac_transglu_N"/>
</dbReference>
<dbReference type="EMBL" id="FOCE01000001">
    <property type="protein sequence ID" value="SEM58431.1"/>
    <property type="molecule type" value="Genomic_DNA"/>
</dbReference>
<organism evidence="2 3">
    <name type="scientific">Gemmobacter aquatilis</name>
    <dbReference type="NCBI Taxonomy" id="933059"/>
    <lineage>
        <taxon>Bacteria</taxon>
        <taxon>Pseudomonadati</taxon>
        <taxon>Pseudomonadota</taxon>
        <taxon>Alphaproteobacteria</taxon>
        <taxon>Rhodobacterales</taxon>
        <taxon>Paracoccaceae</taxon>
        <taxon>Gemmobacter</taxon>
    </lineage>
</organism>
<dbReference type="SUPFAM" id="SSF54001">
    <property type="entry name" value="Cysteine proteinases"/>
    <property type="match status" value="1"/>
</dbReference>
<dbReference type="Pfam" id="PF01841">
    <property type="entry name" value="Transglut_core"/>
    <property type="match status" value="1"/>
</dbReference>
<dbReference type="STRING" id="933059.SAMN04488103_101548"/>
<dbReference type="RefSeq" id="WP_091296393.1">
    <property type="nucleotide sequence ID" value="NZ_FOCE01000001.1"/>
</dbReference>
<gene>
    <name evidence="2" type="ORF">SAMN04488103_101548</name>
</gene>
<evidence type="ECO:0000313" key="2">
    <source>
        <dbReference type="EMBL" id="SEM58431.1"/>
    </source>
</evidence>
<protein>
    <submittedName>
        <fullName evidence="2">Transglutaminase-like enzyme, putative cysteine protease</fullName>
    </submittedName>
</protein>
<dbReference type="PANTHER" id="PTHR33490">
    <property type="entry name" value="BLR5614 PROTEIN-RELATED"/>
    <property type="match status" value="1"/>
</dbReference>
<keyword evidence="2" id="KW-0645">Protease</keyword>
<name>A0A1H7ZJL2_9RHOB</name>
<keyword evidence="2" id="KW-0378">Hydrolase</keyword>
<dbReference type="PANTHER" id="PTHR33490:SF7">
    <property type="entry name" value="BLR2979 PROTEIN"/>
    <property type="match status" value="1"/>
</dbReference>
<dbReference type="SMART" id="SM00460">
    <property type="entry name" value="TGc"/>
    <property type="match status" value="1"/>
</dbReference>
<dbReference type="GO" id="GO:0006508">
    <property type="term" value="P:proteolysis"/>
    <property type="evidence" value="ECO:0007669"/>
    <property type="project" value="UniProtKB-KW"/>
</dbReference>
<dbReference type="Gene3D" id="3.10.620.30">
    <property type="match status" value="1"/>
</dbReference>
<evidence type="ECO:0000313" key="3">
    <source>
        <dbReference type="Proteomes" id="UP000198761"/>
    </source>
</evidence>
<keyword evidence="3" id="KW-1185">Reference proteome</keyword>
<reference evidence="2 3" key="1">
    <citation type="submission" date="2016-10" db="EMBL/GenBank/DDBJ databases">
        <authorList>
            <person name="de Groot N.N."/>
        </authorList>
    </citation>
    <scope>NUCLEOTIDE SEQUENCE [LARGE SCALE GENOMIC DNA]</scope>
    <source>
        <strain evidence="2 3">DSM 3857</strain>
    </source>
</reference>
<accession>A0A1H7ZJL2</accession>
<dbReference type="Proteomes" id="UP000198761">
    <property type="component" value="Unassembled WGS sequence"/>
</dbReference>
<dbReference type="Pfam" id="PF08379">
    <property type="entry name" value="Bact_transglu_N"/>
    <property type="match status" value="1"/>
</dbReference>
<dbReference type="AlphaFoldDB" id="A0A1H7ZJL2"/>
<dbReference type="OrthoDB" id="9804023at2"/>
<feature type="domain" description="Transglutaminase-like" evidence="1">
    <location>
        <begin position="175"/>
        <end position="246"/>
    </location>
</feature>